<dbReference type="Gene3D" id="3.90.550.10">
    <property type="entry name" value="Spore Coat Polysaccharide Biosynthesis Protein SpsA, Chain A"/>
    <property type="match status" value="1"/>
</dbReference>
<accession>A0A1I1UPA1</accession>
<dbReference type="OrthoDB" id="597270at2"/>
<reference evidence="3" key="1">
    <citation type="submission" date="2016-10" db="EMBL/GenBank/DDBJ databases">
        <authorList>
            <person name="Varghese N."/>
            <person name="Submissions S."/>
        </authorList>
    </citation>
    <scope>NUCLEOTIDE SEQUENCE [LARGE SCALE GENOMIC DNA]</scope>
    <source>
        <strain evidence="3">CGMCC 1.10370</strain>
    </source>
</reference>
<dbReference type="Proteomes" id="UP000199672">
    <property type="component" value="Unassembled WGS sequence"/>
</dbReference>
<evidence type="ECO:0000313" key="2">
    <source>
        <dbReference type="EMBL" id="SFD72651.1"/>
    </source>
</evidence>
<dbReference type="AlphaFoldDB" id="A0A1I1UPA1"/>
<feature type="domain" description="Glycosyltransferase 2-like" evidence="1">
    <location>
        <begin position="7"/>
        <end position="118"/>
    </location>
</feature>
<name>A0A1I1UPA1_9FLAO</name>
<organism evidence="2 3">
    <name type="scientific">Flavobacterium phragmitis</name>
    <dbReference type="NCBI Taxonomy" id="739143"/>
    <lineage>
        <taxon>Bacteria</taxon>
        <taxon>Pseudomonadati</taxon>
        <taxon>Bacteroidota</taxon>
        <taxon>Flavobacteriia</taxon>
        <taxon>Flavobacteriales</taxon>
        <taxon>Flavobacteriaceae</taxon>
        <taxon>Flavobacterium</taxon>
    </lineage>
</organism>
<dbReference type="EMBL" id="FOMH01000011">
    <property type="protein sequence ID" value="SFD72651.1"/>
    <property type="molecule type" value="Genomic_DNA"/>
</dbReference>
<gene>
    <name evidence="2" type="ORF">SAMN05216297_111117</name>
</gene>
<dbReference type="CDD" id="cd00761">
    <property type="entry name" value="Glyco_tranf_GTA_type"/>
    <property type="match status" value="1"/>
</dbReference>
<keyword evidence="3" id="KW-1185">Reference proteome</keyword>
<evidence type="ECO:0000313" key="3">
    <source>
        <dbReference type="Proteomes" id="UP000199672"/>
    </source>
</evidence>
<dbReference type="STRING" id="739143.SAMN05216297_111117"/>
<proteinExistence type="predicted"/>
<dbReference type="InterPro" id="IPR001173">
    <property type="entry name" value="Glyco_trans_2-like"/>
</dbReference>
<sequence>MSSPLVSVIIPTYNRVNYLTQAIESVFNQTYKNLELIVVDDGSIGNENKDLCSSYKTINYFKIENSGGPCKPRNEGIKVAKGEYITFLDDDDVWESNKIAVLLDVLEKNPEFGLAHHYCKLIDENNNELNRYVGRPGKLEDKHGDISMKMIGNYTVSDYPLCHKDVIKKVGFFNEEMVAAGEDVEYWNRASFFTKFYFVDLPLTKYRIHSSNNSKLNVQEYLKLNVFNKEFLIKYRLENIISNKDYNRYIQKLVQNQIKLLKMDYLKSFNILNKLDSFWFFKWRNLKLMIYIIIKR</sequence>
<dbReference type="SUPFAM" id="SSF53448">
    <property type="entry name" value="Nucleotide-diphospho-sugar transferases"/>
    <property type="match status" value="1"/>
</dbReference>
<evidence type="ECO:0000259" key="1">
    <source>
        <dbReference type="Pfam" id="PF00535"/>
    </source>
</evidence>
<protein>
    <submittedName>
        <fullName evidence="2">Glycosyltransferase, GT2 family</fullName>
    </submittedName>
</protein>
<dbReference type="PANTHER" id="PTHR22916:SF3">
    <property type="entry name" value="UDP-GLCNAC:BETAGAL BETA-1,3-N-ACETYLGLUCOSAMINYLTRANSFERASE-LIKE PROTEIN 1"/>
    <property type="match status" value="1"/>
</dbReference>
<dbReference type="PANTHER" id="PTHR22916">
    <property type="entry name" value="GLYCOSYLTRANSFERASE"/>
    <property type="match status" value="1"/>
</dbReference>
<dbReference type="InterPro" id="IPR029044">
    <property type="entry name" value="Nucleotide-diphossugar_trans"/>
</dbReference>
<dbReference type="Pfam" id="PF00535">
    <property type="entry name" value="Glycos_transf_2"/>
    <property type="match status" value="1"/>
</dbReference>
<keyword evidence="2" id="KW-0808">Transferase</keyword>
<dbReference type="GO" id="GO:0016758">
    <property type="term" value="F:hexosyltransferase activity"/>
    <property type="evidence" value="ECO:0007669"/>
    <property type="project" value="UniProtKB-ARBA"/>
</dbReference>
<dbReference type="RefSeq" id="WP_091496537.1">
    <property type="nucleotide sequence ID" value="NZ_FOMH01000011.1"/>
</dbReference>